<feature type="transmembrane region" description="Helical" evidence="1">
    <location>
        <begin position="79"/>
        <end position="100"/>
    </location>
</feature>
<dbReference type="EMBL" id="JYJH01000045">
    <property type="protein sequence ID" value="KJK34502.1"/>
    <property type="molecule type" value="Genomic_DNA"/>
</dbReference>
<feature type="transmembrane region" description="Helical" evidence="1">
    <location>
        <begin position="47"/>
        <end position="67"/>
    </location>
</feature>
<dbReference type="Proteomes" id="UP000034786">
    <property type="component" value="Unassembled WGS sequence"/>
</dbReference>
<protein>
    <submittedName>
        <fullName evidence="2">Uncharacterized protein</fullName>
    </submittedName>
</protein>
<keyword evidence="1" id="KW-0812">Transmembrane</keyword>
<proteinExistence type="predicted"/>
<dbReference type="PATRIC" id="fig|284040.3.peg.6369"/>
<name>A0A0M2GC82_9ACTN</name>
<evidence type="ECO:0000313" key="3">
    <source>
        <dbReference type="Proteomes" id="UP000034786"/>
    </source>
</evidence>
<keyword evidence="1" id="KW-0472">Membrane</keyword>
<accession>A0A0M2GC82</accession>
<dbReference type="RefSeq" id="WP_031144107.1">
    <property type="nucleotide sequence ID" value="NZ_JYJH01000045.1"/>
</dbReference>
<keyword evidence="1" id="KW-1133">Transmembrane helix</keyword>
<evidence type="ECO:0000313" key="2">
    <source>
        <dbReference type="EMBL" id="KJK34502.1"/>
    </source>
</evidence>
<dbReference type="AlphaFoldDB" id="A0A0M2GC82"/>
<sequence length="140" mass="14684">MDLSVKRAQGMADAQLAAAESGIPLPGTEKVLSPETRNGATLGVTALLLWLFGSLLMGSALVLIFLWAAIDGRGPARWLAWYALVSTCLGLGGLLGATVAKSMSDLEALKDTYLTSLGTHQIRANRAGCDRGEEDEAVPQ</sequence>
<gene>
    <name evidence="2" type="ORF">UK15_35785</name>
</gene>
<reference evidence="3" key="1">
    <citation type="submission" date="2015-02" db="EMBL/GenBank/DDBJ databases">
        <authorList>
            <person name="Ju K.-S."/>
            <person name="Doroghazi J.R."/>
            <person name="Metcalf W."/>
        </authorList>
    </citation>
    <scope>NUCLEOTIDE SEQUENCE [LARGE SCALE GENOMIC DNA]</scope>
    <source>
        <strain evidence="3">NRRL B-16380</strain>
    </source>
</reference>
<keyword evidence="3" id="KW-1185">Reference proteome</keyword>
<evidence type="ECO:0000256" key="1">
    <source>
        <dbReference type="SAM" id="Phobius"/>
    </source>
</evidence>
<organism evidence="2 3">
    <name type="scientific">Streptomyces variegatus</name>
    <dbReference type="NCBI Taxonomy" id="284040"/>
    <lineage>
        <taxon>Bacteria</taxon>
        <taxon>Bacillati</taxon>
        <taxon>Actinomycetota</taxon>
        <taxon>Actinomycetes</taxon>
        <taxon>Kitasatosporales</taxon>
        <taxon>Streptomycetaceae</taxon>
        <taxon>Streptomyces</taxon>
    </lineage>
</organism>
<comment type="caution">
    <text evidence="2">The sequence shown here is derived from an EMBL/GenBank/DDBJ whole genome shotgun (WGS) entry which is preliminary data.</text>
</comment>